<feature type="region of interest" description="Disordered" evidence="1">
    <location>
        <begin position="1"/>
        <end position="32"/>
    </location>
</feature>
<feature type="transmembrane region" description="Helical" evidence="2">
    <location>
        <begin position="49"/>
        <end position="72"/>
    </location>
</feature>
<dbReference type="AlphaFoldDB" id="A0A934M4N9"/>
<evidence type="ECO:0008006" key="5">
    <source>
        <dbReference type="Google" id="ProtNLM"/>
    </source>
</evidence>
<reference evidence="3" key="1">
    <citation type="submission" date="2020-12" db="EMBL/GenBank/DDBJ databases">
        <title>Genome public.</title>
        <authorList>
            <person name="Sun Q."/>
        </authorList>
    </citation>
    <scope>NUCLEOTIDE SEQUENCE</scope>
    <source>
        <strain evidence="3">CCM 8863</strain>
    </source>
</reference>
<keyword evidence="2" id="KW-1133">Transmembrane helix</keyword>
<evidence type="ECO:0000313" key="3">
    <source>
        <dbReference type="EMBL" id="MBI8989241.1"/>
    </source>
</evidence>
<keyword evidence="2" id="KW-0812">Transmembrane</keyword>
<feature type="transmembrane region" description="Helical" evidence="2">
    <location>
        <begin position="99"/>
        <end position="119"/>
    </location>
</feature>
<comment type="caution">
    <text evidence="3">The sequence shown here is derived from an EMBL/GenBank/DDBJ whole genome shotgun (WGS) entry which is preliminary data.</text>
</comment>
<sequence>MNHPEHADGRPETSETVGAHAGNAPESTPVDRVAAPTGRLLPRVKRSTGSYAGILALSLILALVAGVLSGAFRPVYTGRVLEDATVVIVTPGSQEFDTWLGMITGSSILGIIVAMIAFFRAPELLGPRMLAWVAFCSLIGAFTIVGISDAVAHLVHPAPNEDALQIGKEYSFVPQVTLHWGVVIAPYLALLTYWSAAVLVRPGRAPIEDDGGYRAPSIPGSA</sequence>
<name>A0A934M4N9_9CORY</name>
<feature type="transmembrane region" description="Helical" evidence="2">
    <location>
        <begin position="176"/>
        <end position="200"/>
    </location>
</feature>
<keyword evidence="4" id="KW-1185">Reference proteome</keyword>
<dbReference type="Proteomes" id="UP000645966">
    <property type="component" value="Unassembled WGS sequence"/>
</dbReference>
<evidence type="ECO:0000313" key="4">
    <source>
        <dbReference type="Proteomes" id="UP000645966"/>
    </source>
</evidence>
<organism evidence="3 4">
    <name type="scientific">Corynebacterium meridianum</name>
    <dbReference type="NCBI Taxonomy" id="2765363"/>
    <lineage>
        <taxon>Bacteria</taxon>
        <taxon>Bacillati</taxon>
        <taxon>Actinomycetota</taxon>
        <taxon>Actinomycetes</taxon>
        <taxon>Mycobacteriales</taxon>
        <taxon>Corynebacteriaceae</taxon>
        <taxon>Corynebacterium</taxon>
    </lineage>
</organism>
<protein>
    <recommendedName>
        <fullName evidence="5">DUF2567 domain-containing protein</fullName>
    </recommendedName>
</protein>
<feature type="compositionally biased region" description="Basic and acidic residues" evidence="1">
    <location>
        <begin position="1"/>
        <end position="13"/>
    </location>
</feature>
<gene>
    <name evidence="3" type="ORF">JDV75_05640</name>
</gene>
<dbReference type="RefSeq" id="WP_198738240.1">
    <property type="nucleotide sequence ID" value="NZ_JAEIOS010000011.1"/>
</dbReference>
<proteinExistence type="predicted"/>
<accession>A0A934M4N9</accession>
<feature type="transmembrane region" description="Helical" evidence="2">
    <location>
        <begin position="131"/>
        <end position="156"/>
    </location>
</feature>
<dbReference type="EMBL" id="JAEIOS010000011">
    <property type="protein sequence ID" value="MBI8989241.1"/>
    <property type="molecule type" value="Genomic_DNA"/>
</dbReference>
<evidence type="ECO:0000256" key="2">
    <source>
        <dbReference type="SAM" id="Phobius"/>
    </source>
</evidence>
<evidence type="ECO:0000256" key="1">
    <source>
        <dbReference type="SAM" id="MobiDB-lite"/>
    </source>
</evidence>
<keyword evidence="2" id="KW-0472">Membrane</keyword>